<keyword evidence="3" id="KW-1185">Reference proteome</keyword>
<dbReference type="Proteomes" id="UP000006431">
    <property type="component" value="Unassembled WGS sequence"/>
</dbReference>
<dbReference type="InterPro" id="IPR010980">
    <property type="entry name" value="Cyt_c/b562"/>
</dbReference>
<feature type="signal peptide" evidence="1">
    <location>
        <begin position="1"/>
        <end position="17"/>
    </location>
</feature>
<reference evidence="2 3" key="1">
    <citation type="journal article" date="2012" name="Proc. Natl. Acad. Sci. U.S.A.">
        <title>Genome and physiology of a model Epsilonproteobacterium responsible for sulfide detoxification in marine oxygen depletion zones.</title>
        <authorList>
            <person name="Grote J."/>
            <person name="Schott T."/>
            <person name="Bruckner C.G."/>
            <person name="Glockner F.O."/>
            <person name="Jost G."/>
            <person name="Teeling H."/>
            <person name="Labrenz M."/>
            <person name="Jurgens K."/>
        </authorList>
    </citation>
    <scope>NUCLEOTIDE SEQUENCE [LARGE SCALE GENOMIC DNA]</scope>
    <source>
        <strain evidence="2 3">GD1</strain>
    </source>
</reference>
<organism evidence="2 3">
    <name type="scientific">Sulfurimonas gotlandica (strain DSM 19862 / JCM 16533 / GD1)</name>
    <dbReference type="NCBI Taxonomy" id="929558"/>
    <lineage>
        <taxon>Bacteria</taxon>
        <taxon>Pseudomonadati</taxon>
        <taxon>Campylobacterota</taxon>
        <taxon>Epsilonproteobacteria</taxon>
        <taxon>Campylobacterales</taxon>
        <taxon>Sulfurimonadaceae</taxon>
        <taxon>Sulfurimonas</taxon>
    </lineage>
</organism>
<evidence type="ECO:0000256" key="1">
    <source>
        <dbReference type="SAM" id="SignalP"/>
    </source>
</evidence>
<dbReference type="GO" id="GO:0020037">
    <property type="term" value="F:heme binding"/>
    <property type="evidence" value="ECO:0007669"/>
    <property type="project" value="InterPro"/>
</dbReference>
<dbReference type="GO" id="GO:0022900">
    <property type="term" value="P:electron transport chain"/>
    <property type="evidence" value="ECO:0007669"/>
    <property type="project" value="InterPro"/>
</dbReference>
<evidence type="ECO:0000313" key="3">
    <source>
        <dbReference type="Proteomes" id="UP000006431"/>
    </source>
</evidence>
<name>B6BNC2_SULGG</name>
<dbReference type="GO" id="GO:0009055">
    <property type="term" value="F:electron transfer activity"/>
    <property type="evidence" value="ECO:0007669"/>
    <property type="project" value="InterPro"/>
</dbReference>
<dbReference type="HOGENOM" id="CLU_158476_0_0_7"/>
<dbReference type="GO" id="GO:0005506">
    <property type="term" value="F:iron ion binding"/>
    <property type="evidence" value="ECO:0007669"/>
    <property type="project" value="InterPro"/>
</dbReference>
<gene>
    <name evidence="2" type="ORF">SMGD1_2469</name>
</gene>
<dbReference type="AlphaFoldDB" id="B6BNC2"/>
<proteinExistence type="predicted"/>
<keyword evidence="1" id="KW-0732">Signal</keyword>
<accession>H1FZI5</accession>
<dbReference type="RefSeq" id="WP_008339658.1">
    <property type="nucleotide sequence ID" value="NZ_AFRZ01000001.1"/>
</dbReference>
<sequence>MKKMILALAATSVLALANDTTVSATMSLMTQGMNQIQAGFLYSNKEDIAAGITVLENANAIFANVDVSHFIKNNNKVQVTHNINKNVDKNIKALKKAVVADNYTDATREYGELTANCIACHKIVRGW</sequence>
<dbReference type="STRING" id="929558.SMGD1_2469"/>
<feature type="chain" id="PRO_5002843128" evidence="1">
    <location>
        <begin position="18"/>
        <end position="127"/>
    </location>
</feature>
<accession>B6BNC2</accession>
<dbReference type="OrthoDB" id="5327074at2"/>
<dbReference type="eggNOG" id="ENOG5032IVC">
    <property type="taxonomic scope" value="Bacteria"/>
</dbReference>
<comment type="caution">
    <text evidence="2">The sequence shown here is derived from an EMBL/GenBank/DDBJ whole genome shotgun (WGS) entry which is preliminary data.</text>
</comment>
<protein>
    <submittedName>
        <fullName evidence="2">Putative periplasmic cytochrome c</fullName>
    </submittedName>
</protein>
<evidence type="ECO:0000313" key="2">
    <source>
        <dbReference type="EMBL" id="EHP30992.1"/>
    </source>
</evidence>
<dbReference type="PATRIC" id="fig|929558.5.peg.2459"/>
<dbReference type="SUPFAM" id="SSF47175">
    <property type="entry name" value="Cytochromes"/>
    <property type="match status" value="1"/>
</dbReference>
<dbReference type="EMBL" id="AFRZ01000001">
    <property type="protein sequence ID" value="EHP30992.1"/>
    <property type="molecule type" value="Genomic_DNA"/>
</dbReference>